<dbReference type="Gene3D" id="3.40.920.10">
    <property type="entry name" value="Pyruvate-ferredoxin oxidoreductase, PFOR, domain III"/>
    <property type="match status" value="1"/>
</dbReference>
<keyword evidence="1" id="KW-0560">Oxidoreductase</keyword>
<evidence type="ECO:0000259" key="2">
    <source>
        <dbReference type="Pfam" id="PF01558"/>
    </source>
</evidence>
<dbReference type="PANTHER" id="PTHR42730">
    <property type="entry name" value="2-OXOGLUTARATE SYNTHASE SUBUNIT KORC"/>
    <property type="match status" value="1"/>
</dbReference>
<sequence length="184" mass="20343">MSNRYEARFSAVGGQGVLLAGDILGLAAQKFEGRYSLQSPTYTAQVRGGPTKIDVIIDDEPVMYPKTTAINFFLSLAQGSYDAFLYDLRDDAIVVIDPVLVTKWDEKYKTYQVPVIEITKTKVGKMIMSSVLSLGIMIELTQVVSKEAIEKALLQKAPKGTEELNLKALRTGYEEAQKLLAQET</sequence>
<dbReference type="InterPro" id="IPR019752">
    <property type="entry name" value="Pyrv/ketoisovalerate_OxRed_cat"/>
</dbReference>
<dbReference type="InterPro" id="IPR002869">
    <property type="entry name" value="Pyrv_flavodox_OxRed_cen"/>
</dbReference>
<dbReference type="Proteomes" id="UP000319619">
    <property type="component" value="Unassembled WGS sequence"/>
</dbReference>
<feature type="domain" description="Pyruvate/ketoisovalerate oxidoreductase catalytic" evidence="2">
    <location>
        <begin position="13"/>
        <end position="174"/>
    </location>
</feature>
<evidence type="ECO:0000256" key="1">
    <source>
        <dbReference type="ARBA" id="ARBA00023002"/>
    </source>
</evidence>
<dbReference type="Pfam" id="PF01558">
    <property type="entry name" value="POR"/>
    <property type="match status" value="1"/>
</dbReference>
<dbReference type="SUPFAM" id="SSF53323">
    <property type="entry name" value="Pyruvate-ferredoxin oxidoreductase, PFOR, domain III"/>
    <property type="match status" value="1"/>
</dbReference>
<name>A0A532V5M7_UNCL8</name>
<comment type="caution">
    <text evidence="3">The sequence shown here is derived from an EMBL/GenBank/DDBJ whole genome shotgun (WGS) entry which is preliminary data.</text>
</comment>
<organism evidence="3 4">
    <name type="scientific">candidate division LCP-89 bacterium B3_LCP</name>
    <dbReference type="NCBI Taxonomy" id="2012998"/>
    <lineage>
        <taxon>Bacteria</taxon>
        <taxon>Pseudomonadati</taxon>
        <taxon>Bacteria division LCP-89</taxon>
    </lineage>
</organism>
<dbReference type="GO" id="GO:0016903">
    <property type="term" value="F:oxidoreductase activity, acting on the aldehyde or oxo group of donors"/>
    <property type="evidence" value="ECO:0007669"/>
    <property type="project" value="InterPro"/>
</dbReference>
<dbReference type="AlphaFoldDB" id="A0A532V5M7"/>
<dbReference type="InterPro" id="IPR052554">
    <property type="entry name" value="2-oxoglutarate_synth_KorC"/>
</dbReference>
<evidence type="ECO:0000313" key="4">
    <source>
        <dbReference type="Proteomes" id="UP000319619"/>
    </source>
</evidence>
<protein>
    <recommendedName>
        <fullName evidence="2">Pyruvate/ketoisovalerate oxidoreductase catalytic domain-containing protein</fullName>
    </recommendedName>
</protein>
<dbReference type="EMBL" id="NJBN01000001">
    <property type="protein sequence ID" value="TKJ42489.1"/>
    <property type="molecule type" value="Genomic_DNA"/>
</dbReference>
<proteinExistence type="predicted"/>
<accession>A0A532V5M7</accession>
<evidence type="ECO:0000313" key="3">
    <source>
        <dbReference type="EMBL" id="TKJ42489.1"/>
    </source>
</evidence>
<reference evidence="3 4" key="1">
    <citation type="submission" date="2017-06" db="EMBL/GenBank/DDBJ databases">
        <title>Novel microbial phyla capable of carbon fixation and sulfur reduction in deep-sea sediments.</title>
        <authorList>
            <person name="Huang J."/>
            <person name="Baker B."/>
            <person name="Wang Y."/>
        </authorList>
    </citation>
    <scope>NUCLEOTIDE SEQUENCE [LARGE SCALE GENOMIC DNA]</scope>
    <source>
        <strain evidence="3">B3_LCP</strain>
    </source>
</reference>
<dbReference type="PANTHER" id="PTHR42730:SF1">
    <property type="entry name" value="2-OXOGLUTARATE SYNTHASE SUBUNIT KORC"/>
    <property type="match status" value="1"/>
</dbReference>
<gene>
    <name evidence="3" type="ORF">CEE37_02045</name>
</gene>